<dbReference type="InterPro" id="IPR029479">
    <property type="entry name" value="Nitroreductase"/>
</dbReference>
<accession>A0ABP9D7D2</accession>
<dbReference type="Pfam" id="PF00881">
    <property type="entry name" value="Nitroreductase"/>
    <property type="match status" value="1"/>
</dbReference>
<dbReference type="Proteomes" id="UP001500298">
    <property type="component" value="Unassembled WGS sequence"/>
</dbReference>
<dbReference type="SUPFAM" id="SSF55469">
    <property type="entry name" value="FMN-dependent nitroreductase-like"/>
    <property type="match status" value="1"/>
</dbReference>
<evidence type="ECO:0000259" key="3">
    <source>
        <dbReference type="Pfam" id="PF00881"/>
    </source>
</evidence>
<organism evidence="4 5">
    <name type="scientific">Algivirga pacifica</name>
    <dbReference type="NCBI Taxonomy" id="1162670"/>
    <lineage>
        <taxon>Bacteria</taxon>
        <taxon>Pseudomonadati</taxon>
        <taxon>Bacteroidota</taxon>
        <taxon>Cytophagia</taxon>
        <taxon>Cytophagales</taxon>
        <taxon>Flammeovirgaceae</taxon>
        <taxon>Algivirga</taxon>
    </lineage>
</organism>
<dbReference type="InterPro" id="IPR000415">
    <property type="entry name" value="Nitroreductase-like"/>
</dbReference>
<protein>
    <submittedName>
        <fullName evidence="4">Nitroreductase family protein</fullName>
    </submittedName>
</protein>
<dbReference type="EMBL" id="BAABJX010000026">
    <property type="protein sequence ID" value="GAA4832448.1"/>
    <property type="molecule type" value="Genomic_DNA"/>
</dbReference>
<name>A0ABP9D7D2_9BACT</name>
<reference evidence="5" key="1">
    <citation type="journal article" date="2019" name="Int. J. Syst. Evol. Microbiol.">
        <title>The Global Catalogue of Microorganisms (GCM) 10K type strain sequencing project: providing services to taxonomists for standard genome sequencing and annotation.</title>
        <authorList>
            <consortium name="The Broad Institute Genomics Platform"/>
            <consortium name="The Broad Institute Genome Sequencing Center for Infectious Disease"/>
            <person name="Wu L."/>
            <person name="Ma J."/>
        </authorList>
    </citation>
    <scope>NUCLEOTIDE SEQUENCE [LARGE SCALE GENOMIC DNA]</scope>
    <source>
        <strain evidence="5">JCM 18326</strain>
    </source>
</reference>
<comment type="caution">
    <text evidence="4">The sequence shown here is derived from an EMBL/GenBank/DDBJ whole genome shotgun (WGS) entry which is preliminary data.</text>
</comment>
<evidence type="ECO:0000256" key="2">
    <source>
        <dbReference type="ARBA" id="ARBA00023002"/>
    </source>
</evidence>
<keyword evidence="5" id="KW-1185">Reference proteome</keyword>
<dbReference type="Gene3D" id="3.40.109.10">
    <property type="entry name" value="NADH Oxidase"/>
    <property type="match status" value="1"/>
</dbReference>
<dbReference type="RefSeq" id="WP_345370948.1">
    <property type="nucleotide sequence ID" value="NZ_BAABJX010000026.1"/>
</dbReference>
<keyword evidence="2" id="KW-0560">Oxidoreductase</keyword>
<feature type="domain" description="Nitroreductase" evidence="3">
    <location>
        <begin position="17"/>
        <end position="225"/>
    </location>
</feature>
<sequence>MNYQEDQLTKAFEQLVQERRSVRVYDQEEPFDHDAVQRSLEKAVLSPNSSNMQLWEFYRIKDNTLKDKIGQYCMRQKAATTARELVVVVVRPDLWKKRQQANVTQMEKVTAHLDAKARKRAMSYYTSLIPKLYGKNDKLGISSFVKRIIASWIGWKKPMVREVGRSDVRVTVHKSAALASMTFMYAMKAEGYDTCPMEGFDSKRVKKVLGLPSAAEICMIIGCGKGAEGGVYSERFRIDNEEVIFTK</sequence>
<gene>
    <name evidence="4" type="ORF">GCM10023331_17060</name>
</gene>
<dbReference type="PANTHER" id="PTHR43673">
    <property type="entry name" value="NAD(P)H NITROREDUCTASE YDGI-RELATED"/>
    <property type="match status" value="1"/>
</dbReference>
<evidence type="ECO:0000256" key="1">
    <source>
        <dbReference type="ARBA" id="ARBA00007118"/>
    </source>
</evidence>
<proteinExistence type="inferred from homology"/>
<evidence type="ECO:0000313" key="4">
    <source>
        <dbReference type="EMBL" id="GAA4832448.1"/>
    </source>
</evidence>
<dbReference type="PANTHER" id="PTHR43673:SF10">
    <property type="entry name" value="NADH DEHYDROGENASE_NAD(P)H NITROREDUCTASE XCC3605-RELATED"/>
    <property type="match status" value="1"/>
</dbReference>
<comment type="similarity">
    <text evidence="1">Belongs to the nitroreductase family.</text>
</comment>
<evidence type="ECO:0000313" key="5">
    <source>
        <dbReference type="Proteomes" id="UP001500298"/>
    </source>
</evidence>